<dbReference type="AlphaFoldDB" id="A0A839HJC5"/>
<dbReference type="Pfam" id="PF02321">
    <property type="entry name" value="OEP"/>
    <property type="match status" value="2"/>
</dbReference>
<sequence>MPIPKPTIPGARLRLSCGRIGIGGLLLLGLASAAPAQSLTELHGLAQAYDARVQAARASAEAARHRFDQASALRRPTAALSASINRSATDAPGRDATIYNTRPSAQLSATQPLINPASTVQIEQAQRNVGLAQTQLEEAEQDLILRLSDAYFAVLAAQDTLNTARQNEAAIAEQLASAQRNFEVGTATITDTREAQSRRDLAIAQRLAAENTLRTAQIALDQLVGRDGVSPRPLQQPTRLPALTPGEVEQWAARSESAPSVRRARLALEVAELDTRLARSGEQPTLDLVGSYGKSRNTGTSAGTFGVGTTTTASVGLQFNWPVFTGGRVGARVRETVSLTERARQDLDNTRRTLAQTTRQAYFTVLSGEAQVRALEAAEASSRLALEATQVGYRVGVRVNLDVLNAQTQLYTTQTNLARARYDLLLGQLRLRQAAGTLAAADLGEIAKVLQP</sequence>
<name>A0A839HJC5_9BURK</name>
<proteinExistence type="inferred from homology"/>
<evidence type="ECO:0000256" key="5">
    <source>
        <dbReference type="ARBA" id="ARBA00022692"/>
    </source>
</evidence>
<dbReference type="GO" id="GO:0015288">
    <property type="term" value="F:porin activity"/>
    <property type="evidence" value="ECO:0007669"/>
    <property type="project" value="TreeGrafter"/>
</dbReference>
<dbReference type="EMBL" id="JACIVI010000003">
    <property type="protein sequence ID" value="MBB1162485.1"/>
    <property type="molecule type" value="Genomic_DNA"/>
</dbReference>
<keyword evidence="8" id="KW-0175">Coiled coil</keyword>
<dbReference type="Proteomes" id="UP000586093">
    <property type="component" value="Unassembled WGS sequence"/>
</dbReference>
<dbReference type="GO" id="GO:0009279">
    <property type="term" value="C:cell outer membrane"/>
    <property type="evidence" value="ECO:0007669"/>
    <property type="project" value="UniProtKB-SubCell"/>
</dbReference>
<evidence type="ECO:0000256" key="4">
    <source>
        <dbReference type="ARBA" id="ARBA00022452"/>
    </source>
</evidence>
<keyword evidence="7" id="KW-0998">Cell outer membrane</keyword>
<evidence type="ECO:0000313" key="10">
    <source>
        <dbReference type="Proteomes" id="UP000586093"/>
    </source>
</evidence>
<evidence type="ECO:0000256" key="1">
    <source>
        <dbReference type="ARBA" id="ARBA00004442"/>
    </source>
</evidence>
<evidence type="ECO:0000313" key="9">
    <source>
        <dbReference type="EMBL" id="MBB1162485.1"/>
    </source>
</evidence>
<evidence type="ECO:0000256" key="7">
    <source>
        <dbReference type="ARBA" id="ARBA00023237"/>
    </source>
</evidence>
<dbReference type="SUPFAM" id="SSF56954">
    <property type="entry name" value="Outer membrane efflux proteins (OEP)"/>
    <property type="match status" value="1"/>
</dbReference>
<evidence type="ECO:0000256" key="3">
    <source>
        <dbReference type="ARBA" id="ARBA00022448"/>
    </source>
</evidence>
<protein>
    <submittedName>
        <fullName evidence="9">TolC family outer membrane protein</fullName>
    </submittedName>
</protein>
<dbReference type="GO" id="GO:1990281">
    <property type="term" value="C:efflux pump complex"/>
    <property type="evidence" value="ECO:0007669"/>
    <property type="project" value="TreeGrafter"/>
</dbReference>
<dbReference type="GO" id="GO:0015562">
    <property type="term" value="F:efflux transmembrane transporter activity"/>
    <property type="evidence" value="ECO:0007669"/>
    <property type="project" value="InterPro"/>
</dbReference>
<reference evidence="9 10" key="1">
    <citation type="submission" date="2020-08" db="EMBL/GenBank/DDBJ databases">
        <title>Aquariorum lacteus gen. nov., sp. nov., a new member of the family Comamonadaceae, isolated from freshwater aquarium.</title>
        <authorList>
            <person name="Chun S.-J."/>
        </authorList>
    </citation>
    <scope>NUCLEOTIDE SEQUENCE [LARGE SCALE GENOMIC DNA]</scope>
    <source>
        <strain evidence="9 10">SJAQ100</strain>
    </source>
</reference>
<gene>
    <name evidence="9" type="ORF">H4F90_10885</name>
</gene>
<keyword evidence="10" id="KW-1185">Reference proteome</keyword>
<keyword evidence="3" id="KW-0813">Transport</keyword>
<comment type="subcellular location">
    <subcellularLocation>
        <location evidence="1">Cell outer membrane</location>
    </subcellularLocation>
</comment>
<feature type="coiled-coil region" evidence="8">
    <location>
        <begin position="122"/>
        <end position="181"/>
    </location>
</feature>
<dbReference type="RefSeq" id="WP_182664415.1">
    <property type="nucleotide sequence ID" value="NZ_JACIVI010000003.1"/>
</dbReference>
<dbReference type="InterPro" id="IPR003423">
    <property type="entry name" value="OMP_efflux"/>
</dbReference>
<keyword evidence="6" id="KW-0472">Membrane</keyword>
<organism evidence="9 10">
    <name type="scientific">Aquariibacter albus</name>
    <dbReference type="NCBI Taxonomy" id="2759899"/>
    <lineage>
        <taxon>Bacteria</taxon>
        <taxon>Pseudomonadati</taxon>
        <taxon>Pseudomonadota</taxon>
        <taxon>Betaproteobacteria</taxon>
        <taxon>Burkholderiales</taxon>
        <taxon>Sphaerotilaceae</taxon>
        <taxon>Aquariibacter</taxon>
    </lineage>
</organism>
<accession>A0A839HJC5</accession>
<evidence type="ECO:0000256" key="2">
    <source>
        <dbReference type="ARBA" id="ARBA00007613"/>
    </source>
</evidence>
<comment type="caution">
    <text evidence="9">The sequence shown here is derived from an EMBL/GenBank/DDBJ whole genome shotgun (WGS) entry which is preliminary data.</text>
</comment>
<keyword evidence="5" id="KW-0812">Transmembrane</keyword>
<dbReference type="InterPro" id="IPR051906">
    <property type="entry name" value="TolC-like"/>
</dbReference>
<keyword evidence="4" id="KW-1134">Transmembrane beta strand</keyword>
<dbReference type="InterPro" id="IPR010130">
    <property type="entry name" value="T1SS_OMP_TolC"/>
</dbReference>
<comment type="similarity">
    <text evidence="2">Belongs to the outer membrane factor (OMF) (TC 1.B.17) family.</text>
</comment>
<dbReference type="PANTHER" id="PTHR30026:SF20">
    <property type="entry name" value="OUTER MEMBRANE PROTEIN TOLC"/>
    <property type="match status" value="1"/>
</dbReference>
<dbReference type="Gene3D" id="1.20.1600.10">
    <property type="entry name" value="Outer membrane efflux proteins (OEP)"/>
    <property type="match status" value="1"/>
</dbReference>
<evidence type="ECO:0000256" key="6">
    <source>
        <dbReference type="ARBA" id="ARBA00023136"/>
    </source>
</evidence>
<dbReference type="PANTHER" id="PTHR30026">
    <property type="entry name" value="OUTER MEMBRANE PROTEIN TOLC"/>
    <property type="match status" value="1"/>
</dbReference>
<evidence type="ECO:0000256" key="8">
    <source>
        <dbReference type="SAM" id="Coils"/>
    </source>
</evidence>
<dbReference type="NCBIfam" id="TIGR01844">
    <property type="entry name" value="type_I_sec_TolC"/>
    <property type="match status" value="1"/>
</dbReference>